<name>A0AA38J526_9CUCU</name>
<evidence type="ECO:0000313" key="8">
    <source>
        <dbReference type="Proteomes" id="UP001168821"/>
    </source>
</evidence>
<dbReference type="Pfam" id="PF00181">
    <property type="entry name" value="Ribosomal_L2_N"/>
    <property type="match status" value="1"/>
</dbReference>
<dbReference type="AlphaFoldDB" id="A0AA38J526"/>
<organism evidence="7 8">
    <name type="scientific">Zophobas morio</name>
    <dbReference type="NCBI Taxonomy" id="2755281"/>
    <lineage>
        <taxon>Eukaryota</taxon>
        <taxon>Metazoa</taxon>
        <taxon>Ecdysozoa</taxon>
        <taxon>Arthropoda</taxon>
        <taxon>Hexapoda</taxon>
        <taxon>Insecta</taxon>
        <taxon>Pterygota</taxon>
        <taxon>Neoptera</taxon>
        <taxon>Endopterygota</taxon>
        <taxon>Coleoptera</taxon>
        <taxon>Polyphaga</taxon>
        <taxon>Cucujiformia</taxon>
        <taxon>Tenebrionidae</taxon>
        <taxon>Zophobas</taxon>
    </lineage>
</organism>
<dbReference type="SUPFAM" id="SSF50249">
    <property type="entry name" value="Nucleic acid-binding proteins"/>
    <property type="match status" value="1"/>
</dbReference>
<dbReference type="Pfam" id="PF03947">
    <property type="entry name" value="Ribosomal_L2_C"/>
    <property type="match status" value="1"/>
</dbReference>
<reference evidence="7" key="1">
    <citation type="journal article" date="2023" name="G3 (Bethesda)">
        <title>Whole genome assemblies of Zophobas morio and Tenebrio molitor.</title>
        <authorList>
            <person name="Kaur S."/>
            <person name="Stinson S.A."/>
            <person name="diCenzo G.C."/>
        </authorList>
    </citation>
    <scope>NUCLEOTIDE SEQUENCE</scope>
    <source>
        <strain evidence="7">QUZm001</strain>
    </source>
</reference>
<evidence type="ECO:0000256" key="1">
    <source>
        <dbReference type="ARBA" id="ARBA00005636"/>
    </source>
</evidence>
<dbReference type="FunFam" id="2.30.30.30:FF:000048">
    <property type="entry name" value="Mitochondrial ribosomal protein L2"/>
    <property type="match status" value="1"/>
</dbReference>
<feature type="region of interest" description="Disordered" evidence="4">
    <location>
        <begin position="236"/>
        <end position="255"/>
    </location>
</feature>
<feature type="domain" description="Large ribosomal subunit protein uL2 C-terminal" evidence="5">
    <location>
        <begin position="157"/>
        <end position="274"/>
    </location>
</feature>
<dbReference type="InterPro" id="IPR002171">
    <property type="entry name" value="Ribosomal_uL2"/>
</dbReference>
<proteinExistence type="inferred from homology"/>
<dbReference type="PANTHER" id="PTHR13691:SF73">
    <property type="entry name" value="LARGE RIBOSOMAL SUBUNIT PROTEIN UL2M"/>
    <property type="match status" value="1"/>
</dbReference>
<dbReference type="EMBL" id="JALNTZ010000001">
    <property type="protein sequence ID" value="KAJ3665082.1"/>
    <property type="molecule type" value="Genomic_DNA"/>
</dbReference>
<evidence type="ECO:0000259" key="5">
    <source>
        <dbReference type="SMART" id="SM01382"/>
    </source>
</evidence>
<dbReference type="SUPFAM" id="SSF50104">
    <property type="entry name" value="Translation proteins SH3-like domain"/>
    <property type="match status" value="1"/>
</dbReference>
<evidence type="ECO:0000256" key="3">
    <source>
        <dbReference type="ARBA" id="ARBA00023274"/>
    </source>
</evidence>
<gene>
    <name evidence="7" type="ORF">Zmor_000595</name>
</gene>
<keyword evidence="3" id="KW-0687">Ribonucleoprotein</keyword>
<dbReference type="PANTHER" id="PTHR13691">
    <property type="entry name" value="RIBOSOMAL PROTEIN L2"/>
    <property type="match status" value="1"/>
</dbReference>
<evidence type="ECO:0008006" key="9">
    <source>
        <dbReference type="Google" id="ProtNLM"/>
    </source>
</evidence>
<protein>
    <recommendedName>
        <fullName evidence="9">39S ribosomal protein L2, mitochondrial</fullName>
    </recommendedName>
</protein>
<dbReference type="InterPro" id="IPR022666">
    <property type="entry name" value="Ribosomal_uL2_RNA-bd_dom"/>
</dbReference>
<keyword evidence="2" id="KW-0689">Ribosomal protein</keyword>
<dbReference type="SMART" id="SM01383">
    <property type="entry name" value="Ribosomal_L2"/>
    <property type="match status" value="1"/>
</dbReference>
<dbReference type="InterPro" id="IPR012340">
    <property type="entry name" value="NA-bd_OB-fold"/>
</dbReference>
<sequence length="305" mass="33952">MTSLARALQKLCITQPQIAPRFIVSVRTRIVTPPKPEIGRGKSFRRIVHFPENYTVKPLEVTNLGGRDPKTGRLAVKGIGGGIKHKYHWIDWHRVGPSEGPPQEERVIQIIKDGCRTAHVALVAYGDKLKYILATENMKPGDIIRTSSHIPRIPVRPNEGDAYPLGALPIGTQINCVEHTPGLGGFLVHAAGTFATILRKVDNRVIILTPSKKEFSLLENCMCTVGRLSNVAHGDTPIGSAQKNRELGNRPRSGLWQRKTGRFGRKIRKPPPVKVFGGEKPKEREVVQLNFSGHFGKHLRTQFQY</sequence>
<dbReference type="InterPro" id="IPR014722">
    <property type="entry name" value="Rib_uL2_dom2"/>
</dbReference>
<keyword evidence="8" id="KW-1185">Reference proteome</keyword>
<dbReference type="GO" id="GO:0005762">
    <property type="term" value="C:mitochondrial large ribosomal subunit"/>
    <property type="evidence" value="ECO:0007669"/>
    <property type="project" value="TreeGrafter"/>
</dbReference>
<feature type="domain" description="Large ribosomal subunit protein uL2 RNA-binding" evidence="6">
    <location>
        <begin position="66"/>
        <end position="146"/>
    </location>
</feature>
<dbReference type="Gene3D" id="2.30.30.30">
    <property type="match status" value="1"/>
</dbReference>
<dbReference type="SMART" id="SM01382">
    <property type="entry name" value="Ribosomal_L2_C"/>
    <property type="match status" value="1"/>
</dbReference>
<dbReference type="GO" id="GO:0032543">
    <property type="term" value="P:mitochondrial translation"/>
    <property type="evidence" value="ECO:0007669"/>
    <property type="project" value="TreeGrafter"/>
</dbReference>
<dbReference type="InterPro" id="IPR008991">
    <property type="entry name" value="Translation_prot_SH3-like_sf"/>
</dbReference>
<comment type="similarity">
    <text evidence="1">Belongs to the universal ribosomal protein uL2 family.</text>
</comment>
<evidence type="ECO:0000256" key="2">
    <source>
        <dbReference type="ARBA" id="ARBA00022980"/>
    </source>
</evidence>
<dbReference type="InterPro" id="IPR022669">
    <property type="entry name" value="Ribosomal_uL2_C"/>
</dbReference>
<dbReference type="Gene3D" id="2.40.50.140">
    <property type="entry name" value="Nucleic acid-binding proteins"/>
    <property type="match status" value="1"/>
</dbReference>
<comment type="caution">
    <text evidence="7">The sequence shown here is derived from an EMBL/GenBank/DDBJ whole genome shotgun (WGS) entry which is preliminary data.</text>
</comment>
<evidence type="ECO:0000313" key="7">
    <source>
        <dbReference type="EMBL" id="KAJ3665082.1"/>
    </source>
</evidence>
<dbReference type="GO" id="GO:0003723">
    <property type="term" value="F:RNA binding"/>
    <property type="evidence" value="ECO:0007669"/>
    <property type="project" value="TreeGrafter"/>
</dbReference>
<accession>A0AA38J526</accession>
<evidence type="ECO:0000256" key="4">
    <source>
        <dbReference type="SAM" id="MobiDB-lite"/>
    </source>
</evidence>
<dbReference type="GO" id="GO:0003735">
    <property type="term" value="F:structural constituent of ribosome"/>
    <property type="evidence" value="ECO:0007669"/>
    <property type="project" value="InterPro"/>
</dbReference>
<dbReference type="Proteomes" id="UP001168821">
    <property type="component" value="Unassembled WGS sequence"/>
</dbReference>
<dbReference type="FunFam" id="2.40.50.140:FF:000157">
    <property type="entry name" value="39S ribosomal protein L2, mitochondrial"/>
    <property type="match status" value="1"/>
</dbReference>
<evidence type="ECO:0000259" key="6">
    <source>
        <dbReference type="SMART" id="SM01383"/>
    </source>
</evidence>